<keyword evidence="2" id="KW-1185">Reference proteome</keyword>
<accession>A0A920BQU4</accession>
<proteinExistence type="predicted"/>
<evidence type="ECO:0000313" key="2">
    <source>
        <dbReference type="Proteomes" id="UP000677082"/>
    </source>
</evidence>
<protein>
    <submittedName>
        <fullName evidence="1">Uncharacterized protein</fullName>
    </submittedName>
</protein>
<comment type="caution">
    <text evidence="1">The sequence shown here is derived from an EMBL/GenBank/DDBJ whole genome shotgun (WGS) entry which is preliminary data.</text>
</comment>
<organism evidence="1 2">
    <name type="scientific">Paractinoplanes toevensis</name>
    <dbReference type="NCBI Taxonomy" id="571911"/>
    <lineage>
        <taxon>Bacteria</taxon>
        <taxon>Bacillati</taxon>
        <taxon>Actinomycetota</taxon>
        <taxon>Actinomycetes</taxon>
        <taxon>Micromonosporales</taxon>
        <taxon>Micromonosporaceae</taxon>
        <taxon>Paractinoplanes</taxon>
    </lineage>
</organism>
<dbReference type="EMBL" id="BOQN01000145">
    <property type="protein sequence ID" value="GIM97440.1"/>
    <property type="molecule type" value="Genomic_DNA"/>
</dbReference>
<dbReference type="RefSeq" id="WP_213013079.1">
    <property type="nucleotide sequence ID" value="NZ_BOQN01000145.1"/>
</dbReference>
<dbReference type="AlphaFoldDB" id="A0A920BQU4"/>
<evidence type="ECO:0000313" key="1">
    <source>
        <dbReference type="EMBL" id="GIM97440.1"/>
    </source>
</evidence>
<reference evidence="1 2" key="1">
    <citation type="submission" date="2021-03" db="EMBL/GenBank/DDBJ databases">
        <title>Whole genome shotgun sequence of Actinoplanes toevensis NBRC 105298.</title>
        <authorList>
            <person name="Komaki H."/>
            <person name="Tamura T."/>
        </authorList>
    </citation>
    <scope>NUCLEOTIDE SEQUENCE [LARGE SCALE GENOMIC DNA]</scope>
    <source>
        <strain evidence="1 2">NBRC 105298</strain>
    </source>
</reference>
<name>A0A920BQU4_9ACTN</name>
<gene>
    <name evidence="1" type="ORF">Ato02nite_092330</name>
</gene>
<dbReference type="Proteomes" id="UP000677082">
    <property type="component" value="Unassembled WGS sequence"/>
</dbReference>
<sequence length="265" mass="29079">MRIYAERSKGAGPPPAEALVGVARELESRLGVGRFEYAGHPARRIFMRPAEVDTWLGQVRSDRRRGEAALFTLGTDPSLSAGAILTYEEEPWTVNAVEWVWCGLPHPDPVTAMLDLVSAVAHRFGAHRAVVEDDDLLTRYRGARAAERARAQLPPELRRYVPDPPAADGGLPSLLVPQEFDRRRVPDAVWWVNCWDAVQVATVGAARIRRAPWRHIVELPAGGMALAASENPPDPADPADLSRLAALVAALDLRAVQLEHRLPQA</sequence>